<name>A0A9J6QRV5_9FIRM</name>
<keyword evidence="3" id="KW-1185">Reference proteome</keyword>
<comment type="caution">
    <text evidence="2">The sequence shown here is derived from an EMBL/GenBank/DDBJ whole genome shotgun (WGS) entry which is preliminary data.</text>
</comment>
<evidence type="ECO:0000256" key="1">
    <source>
        <dbReference type="SAM" id="Phobius"/>
    </source>
</evidence>
<dbReference type="EMBL" id="JAOSHN010000001">
    <property type="protein sequence ID" value="MCU7377275.1"/>
    <property type="molecule type" value="Genomic_DNA"/>
</dbReference>
<protein>
    <submittedName>
        <fullName evidence="2">Uncharacterized protein</fullName>
    </submittedName>
</protein>
<sequence>MNKLQTIILTIVLAVSLLLIVCMKKAGLYLGLAAILPYLFVFLSVWLLLSVNMLRKAMNHLADSPTDKRAEIFAAMLRKTFAVEVFIKREELTAAYERAIQLPQVSYETKKDLYDAFDRKQIFVPYPSYTGKKRKN</sequence>
<gene>
    <name evidence="2" type="ORF">OBO34_02780</name>
</gene>
<proteinExistence type="predicted"/>
<organism evidence="2 3">
    <name type="scientific">Hominibacterium faecale</name>
    <dbReference type="NCBI Taxonomy" id="2839743"/>
    <lineage>
        <taxon>Bacteria</taxon>
        <taxon>Bacillati</taxon>
        <taxon>Bacillota</taxon>
        <taxon>Clostridia</taxon>
        <taxon>Peptostreptococcales</taxon>
        <taxon>Anaerovoracaceae</taxon>
        <taxon>Hominibacterium</taxon>
    </lineage>
</organism>
<dbReference type="Proteomes" id="UP001065549">
    <property type="component" value="Unassembled WGS sequence"/>
</dbReference>
<reference evidence="2" key="1">
    <citation type="submission" date="2022-09" db="EMBL/GenBank/DDBJ databases">
        <title>Culturomic study of gut microbiota in children with autism spectrum disorder.</title>
        <authorList>
            <person name="Efimov B.A."/>
            <person name="Chaplin A.V."/>
            <person name="Sokolova S.R."/>
            <person name="Pikina A.P."/>
            <person name="Korzhanova M."/>
            <person name="Belova V."/>
            <person name="Korostin D."/>
        </authorList>
    </citation>
    <scope>NUCLEOTIDE SEQUENCE</scope>
    <source>
        <strain evidence="2">ASD5510</strain>
    </source>
</reference>
<evidence type="ECO:0000313" key="2">
    <source>
        <dbReference type="EMBL" id="MCU7377275.1"/>
    </source>
</evidence>
<keyword evidence="1" id="KW-0472">Membrane</keyword>
<feature type="transmembrane region" description="Helical" evidence="1">
    <location>
        <begin position="28"/>
        <end position="49"/>
    </location>
</feature>
<dbReference type="RefSeq" id="WP_253020693.1">
    <property type="nucleotide sequence ID" value="NZ_JAOSHN010000001.1"/>
</dbReference>
<dbReference type="AlphaFoldDB" id="A0A9J6QRV5"/>
<accession>A0A9J6QRV5</accession>
<keyword evidence="1" id="KW-0812">Transmembrane</keyword>
<evidence type="ECO:0000313" key="3">
    <source>
        <dbReference type="Proteomes" id="UP001065549"/>
    </source>
</evidence>
<keyword evidence="1" id="KW-1133">Transmembrane helix</keyword>